<feature type="active site" description="O-(5'-phospho-DNA)-tyrosine intermediate" evidence="8 9">
    <location>
        <position position="124"/>
    </location>
</feature>
<feature type="site" description="Interaction with DNA" evidence="8">
    <location>
        <position position="93"/>
    </location>
</feature>
<dbReference type="FunFam" id="1.10.268.10:FF:000001">
    <property type="entry name" value="DNA gyrase subunit A"/>
    <property type="match status" value="1"/>
</dbReference>
<evidence type="ECO:0000256" key="10">
    <source>
        <dbReference type="SAM" id="Coils"/>
    </source>
</evidence>
<dbReference type="OrthoDB" id="9806486at2"/>
<feature type="domain" description="Topo IIA-type catalytic" evidence="11">
    <location>
        <begin position="36"/>
        <end position="500"/>
    </location>
</feature>
<dbReference type="EC" id="5.6.2.2" evidence="8"/>
<dbReference type="GO" id="GO:0005524">
    <property type="term" value="F:ATP binding"/>
    <property type="evidence" value="ECO:0007669"/>
    <property type="project" value="InterPro"/>
</dbReference>
<name>K9EDZ2_9LACT</name>
<sequence>MAGDQETSKIQELTLEDVMGDRFGRYSKYIIQERALPDLRDGLKPVQRRILYAMHQDKNTYDKAYRKSAKTVGNVIGNYHPHGDTSVYDAMVRLSQPWKMRHPLVDMHGNKGSMDGDPPAAMRYTEARLSKIASDLLADIDKETVDHVLNFDDTTEEPTVLPARFPNLLVNGASGISAGYATDIPPHNLSEVIDATIHLINHPNARLETLMDYIQGPDFPTGGIIQGKSGLKKAYQTGKGKIIIRAKADIEAIRGGKSQIVISQIPYEVNKARLVQKIDDIRINKKIDGIADVRDESDRSGLRIVVETKKDGDGEGILTYLLKNTDLQVTYNLNMVAIDKKRPQQVSLKQILSSYLDHKRTVVQNRTRYLLAKAKDRQHIVQGLIKAISILDDLIQTIRASENKANAKENIIQAYGFSQDQAEAIVSLQLYRLTNTDIKDLQAEAKDLAQAILTYQDLLTNKASLDALMKEELKEVKQAYGEDRLTQVQDKIEKLEIETQVLVSEEDVMVTVTQGGYLKRTSIRSYKASQVEELGRREDDLVIFMQELSTLDQLLIFTSKGNVVNRPVHELPDIKWKDIGEHLSRTIPLGEDEELIKVYPYRELDAGKRYVFITRDGYIKQSPETEFEPKRTYKSRASTAIKLKSDQDRLQAVYYIPDQEDYDVFLASYKGYGLKYGLEEVSEVGAQAAGVKSMNLKEGDHVQDGLVFKRKQFQEALFITQRASVKKMALHDFDRTSRAKRGLQILRELKRNPHRIQFMIGISQNKFLVNLLTDTKKLVQINPDDYTVSNRHNNGSFVLDTSRDGKPVSYYLSDNDSHL</sequence>
<feature type="site" description="Interaction with DNA" evidence="8">
    <location>
        <position position="80"/>
    </location>
</feature>
<dbReference type="InterPro" id="IPR035516">
    <property type="entry name" value="Gyrase/topoIV_suA_C"/>
</dbReference>
<dbReference type="Gene3D" id="2.120.10.90">
    <property type="entry name" value="DNA gyrase/topoisomerase IV, subunit A, C-terminal"/>
    <property type="match status" value="1"/>
</dbReference>
<evidence type="ECO:0000256" key="5">
    <source>
        <dbReference type="ARBA" id="ARBA00023136"/>
    </source>
</evidence>
<dbReference type="SUPFAM" id="SSF56719">
    <property type="entry name" value="Type II DNA topoisomerase"/>
    <property type="match status" value="1"/>
</dbReference>
<organism evidence="12 13">
    <name type="scientific">Alloiococcus otitis ATCC 51267</name>
    <dbReference type="NCBI Taxonomy" id="883081"/>
    <lineage>
        <taxon>Bacteria</taxon>
        <taxon>Bacillati</taxon>
        <taxon>Bacillota</taxon>
        <taxon>Bacilli</taxon>
        <taxon>Lactobacillales</taxon>
        <taxon>Carnobacteriaceae</taxon>
        <taxon>Alloiococcus</taxon>
    </lineage>
</organism>
<evidence type="ECO:0000256" key="9">
    <source>
        <dbReference type="PROSITE-ProRule" id="PRU01384"/>
    </source>
</evidence>
<accession>K9EDZ2</accession>
<comment type="subunit">
    <text evidence="7 8">Heterotetramer composed of ParC and ParE.</text>
</comment>
<dbReference type="Pfam" id="PF00521">
    <property type="entry name" value="DNA_topoisoIV"/>
    <property type="match status" value="1"/>
</dbReference>
<keyword evidence="3 8" id="KW-0799">Topoisomerase</keyword>
<dbReference type="InterPro" id="IPR005741">
    <property type="entry name" value="TopoIV_A_Gpos"/>
</dbReference>
<dbReference type="FunFam" id="3.90.199.10:FF:000001">
    <property type="entry name" value="DNA gyrase subunit A"/>
    <property type="match status" value="1"/>
</dbReference>
<dbReference type="FunFam" id="2.120.10.90:FF:000005">
    <property type="entry name" value="DNA topoisomerase 4 subunit A"/>
    <property type="match status" value="1"/>
</dbReference>
<comment type="caution">
    <text evidence="12">The sequence shown here is derived from an EMBL/GenBank/DDBJ whole genome shotgun (WGS) entry which is preliminary data.</text>
</comment>
<keyword evidence="4 8" id="KW-0238">DNA-binding</keyword>
<evidence type="ECO:0000256" key="7">
    <source>
        <dbReference type="ARBA" id="ARBA00063644"/>
    </source>
</evidence>
<dbReference type="GO" id="GO:0009330">
    <property type="term" value="C:DNA topoisomerase type II (double strand cut, ATP-hydrolyzing) complex"/>
    <property type="evidence" value="ECO:0007669"/>
    <property type="project" value="TreeGrafter"/>
</dbReference>
<evidence type="ECO:0000256" key="2">
    <source>
        <dbReference type="ARBA" id="ARBA00022475"/>
    </source>
</evidence>
<dbReference type="InterPro" id="IPR013757">
    <property type="entry name" value="Topo_IIA_A_a_sf"/>
</dbReference>
<evidence type="ECO:0000259" key="11">
    <source>
        <dbReference type="PROSITE" id="PS52040"/>
    </source>
</evidence>
<dbReference type="HAMAP" id="MF_00937">
    <property type="entry name" value="ParC_type2"/>
    <property type="match status" value="1"/>
</dbReference>
<dbReference type="InterPro" id="IPR013760">
    <property type="entry name" value="Topo_IIA-like_dom_sf"/>
</dbReference>
<dbReference type="GO" id="GO:0019897">
    <property type="term" value="C:extrinsic component of plasma membrane"/>
    <property type="evidence" value="ECO:0007669"/>
    <property type="project" value="UniProtKB-UniRule"/>
</dbReference>
<dbReference type="GO" id="GO:0034335">
    <property type="term" value="F:DNA negative supercoiling activity"/>
    <property type="evidence" value="ECO:0007669"/>
    <property type="project" value="UniProtKB-ARBA"/>
</dbReference>
<reference evidence="12 13" key="1">
    <citation type="submission" date="2012-09" db="EMBL/GenBank/DDBJ databases">
        <title>The Genome Sequence of Alloiococcus otitis ATCC 51267.</title>
        <authorList>
            <consortium name="The Broad Institute Genome Sequencing Platform"/>
            <person name="Earl A."/>
            <person name="Ward D."/>
            <person name="Feldgarden M."/>
            <person name="Gevers D."/>
            <person name="Huys G."/>
            <person name="Walker B."/>
            <person name="Young S.K."/>
            <person name="Zeng Q."/>
            <person name="Gargeya S."/>
            <person name="Fitzgerald M."/>
            <person name="Haas B."/>
            <person name="Abouelleil A."/>
            <person name="Alvarado L."/>
            <person name="Arachchi H.M."/>
            <person name="Berlin A.M."/>
            <person name="Chapman S.B."/>
            <person name="Goldberg J."/>
            <person name="Griggs A."/>
            <person name="Gujja S."/>
            <person name="Hansen M."/>
            <person name="Howarth C."/>
            <person name="Imamovic A."/>
            <person name="Larimer J."/>
            <person name="McCowen C."/>
            <person name="Montmayeur A."/>
            <person name="Murphy C."/>
            <person name="Neiman D."/>
            <person name="Pearson M."/>
            <person name="Priest M."/>
            <person name="Roberts A."/>
            <person name="Saif S."/>
            <person name="Shea T."/>
            <person name="Sisk P."/>
            <person name="Sykes S."/>
            <person name="Wortman J."/>
            <person name="Nusbaum C."/>
            <person name="Birren B."/>
        </authorList>
    </citation>
    <scope>NUCLEOTIDE SEQUENCE [LARGE SCALE GENOMIC DNA]</scope>
    <source>
        <strain evidence="12 13">ATCC 51267</strain>
    </source>
</reference>
<dbReference type="GO" id="GO:0005694">
    <property type="term" value="C:chromosome"/>
    <property type="evidence" value="ECO:0007669"/>
    <property type="project" value="InterPro"/>
</dbReference>
<dbReference type="NCBIfam" id="NF004044">
    <property type="entry name" value="PRK05561.1"/>
    <property type="match status" value="1"/>
</dbReference>
<keyword evidence="2 8" id="KW-1003">Cell membrane</keyword>
<dbReference type="FunFam" id="3.30.1360.40:FF:000002">
    <property type="entry name" value="DNA gyrase subunit A"/>
    <property type="match status" value="1"/>
</dbReference>
<dbReference type="Gene3D" id="3.90.199.10">
    <property type="entry name" value="Topoisomerase II, domain 5"/>
    <property type="match status" value="1"/>
</dbReference>
<dbReference type="GO" id="GO:0005737">
    <property type="term" value="C:cytoplasm"/>
    <property type="evidence" value="ECO:0007669"/>
    <property type="project" value="TreeGrafter"/>
</dbReference>
<dbReference type="PROSITE" id="PS52040">
    <property type="entry name" value="TOPO_IIA"/>
    <property type="match status" value="1"/>
</dbReference>
<evidence type="ECO:0000256" key="4">
    <source>
        <dbReference type="ARBA" id="ARBA00023125"/>
    </source>
</evidence>
<dbReference type="GO" id="GO:0003677">
    <property type="term" value="F:DNA binding"/>
    <property type="evidence" value="ECO:0007669"/>
    <property type="project" value="UniProtKB-UniRule"/>
</dbReference>
<evidence type="ECO:0000256" key="8">
    <source>
        <dbReference type="HAMAP-Rule" id="MF_00937"/>
    </source>
</evidence>
<dbReference type="AlphaFoldDB" id="K9EDZ2"/>
<keyword evidence="13" id="KW-1185">Reference proteome</keyword>
<dbReference type="InterPro" id="IPR050220">
    <property type="entry name" value="Type_II_DNA_Topoisomerases"/>
</dbReference>
<proteinExistence type="inferred from homology"/>
<dbReference type="SUPFAM" id="SSF101904">
    <property type="entry name" value="GyrA/ParC C-terminal domain-like"/>
    <property type="match status" value="1"/>
</dbReference>
<feature type="site" description="Interaction with DNA" evidence="8">
    <location>
        <position position="82"/>
    </location>
</feature>
<keyword evidence="10" id="KW-0175">Coiled coil</keyword>
<dbReference type="SMART" id="SM00434">
    <property type="entry name" value="TOP4c"/>
    <property type="match status" value="1"/>
</dbReference>
<dbReference type="InterPro" id="IPR006691">
    <property type="entry name" value="GyrA/parC_rep"/>
</dbReference>
<keyword evidence="6 8" id="KW-0413">Isomerase</keyword>
<evidence type="ECO:0000313" key="13">
    <source>
        <dbReference type="Proteomes" id="UP000009875"/>
    </source>
</evidence>
<evidence type="ECO:0000256" key="1">
    <source>
        <dbReference type="ARBA" id="ARBA00000185"/>
    </source>
</evidence>
<dbReference type="EMBL" id="AGXA01000005">
    <property type="protein sequence ID" value="EKU94116.1"/>
    <property type="molecule type" value="Genomic_DNA"/>
</dbReference>
<dbReference type="STRING" id="883081.HMPREF9698_00428"/>
<protein>
    <recommendedName>
        <fullName evidence="8">DNA topoisomerase 4 subunit A</fullName>
        <ecNumber evidence="8">5.6.2.2</ecNumber>
    </recommendedName>
    <alternativeName>
        <fullName evidence="8">Topoisomerase IV subunit A</fullName>
    </alternativeName>
</protein>
<feature type="site" description="Interaction with DNA" evidence="8">
    <location>
        <position position="44"/>
    </location>
</feature>
<dbReference type="PATRIC" id="fig|883081.3.peg.428"/>
<evidence type="ECO:0000256" key="3">
    <source>
        <dbReference type="ARBA" id="ARBA00023029"/>
    </source>
</evidence>
<dbReference type="Gene3D" id="3.30.1360.40">
    <property type="match status" value="1"/>
</dbReference>
<feature type="site" description="Transition state stabilizer" evidence="8">
    <location>
        <position position="123"/>
    </location>
</feature>
<comment type="catalytic activity">
    <reaction evidence="1 8 9">
        <text>ATP-dependent breakage, passage and rejoining of double-stranded DNA.</text>
        <dbReference type="EC" id="5.6.2.2"/>
    </reaction>
</comment>
<comment type="subcellular location">
    <subcellularLocation>
        <location evidence="8">Cell membrane</location>
        <topology evidence="8">Peripheral membrane protein</topology>
    </subcellularLocation>
</comment>
<dbReference type="Pfam" id="PF03989">
    <property type="entry name" value="DNA_gyraseA_C"/>
    <property type="match status" value="5"/>
</dbReference>
<dbReference type="RefSeq" id="WP_003776885.1">
    <property type="nucleotide sequence ID" value="NZ_JH992957.1"/>
</dbReference>
<dbReference type="Proteomes" id="UP000009875">
    <property type="component" value="Unassembled WGS sequence"/>
</dbReference>
<dbReference type="PANTHER" id="PTHR43493:SF9">
    <property type="entry name" value="DNA TOPOISOMERASE 4 SUBUNIT A"/>
    <property type="match status" value="1"/>
</dbReference>
<dbReference type="Gene3D" id="1.10.268.10">
    <property type="entry name" value="Topoisomerase, domain 3"/>
    <property type="match status" value="1"/>
</dbReference>
<dbReference type="InterPro" id="IPR002205">
    <property type="entry name" value="Topo_IIA_dom_A"/>
</dbReference>
<dbReference type="NCBIfam" id="TIGR01061">
    <property type="entry name" value="parC_Gpos"/>
    <property type="match status" value="1"/>
</dbReference>
<comment type="function">
    <text evidence="8">Topoisomerase IV is essential for chromosome segregation. It relaxes supercoiled DNA. Performs the decatenation events required during the replication of a circular DNA molecule.</text>
</comment>
<feature type="coiled-coil region" evidence="10">
    <location>
        <begin position="391"/>
        <end position="458"/>
    </location>
</feature>
<dbReference type="eggNOG" id="COG0188">
    <property type="taxonomic scope" value="Bacteria"/>
</dbReference>
<dbReference type="CDD" id="cd00187">
    <property type="entry name" value="TOP4c"/>
    <property type="match status" value="1"/>
</dbReference>
<dbReference type="InterPro" id="IPR013758">
    <property type="entry name" value="Topo_IIA_A/C_ab"/>
</dbReference>
<dbReference type="GO" id="GO:0007059">
    <property type="term" value="P:chromosome segregation"/>
    <property type="evidence" value="ECO:0007669"/>
    <property type="project" value="UniProtKB-UniRule"/>
</dbReference>
<gene>
    <name evidence="8" type="primary">parC</name>
    <name evidence="12" type="ORF">HMPREF9698_00428</name>
</gene>
<feature type="site" description="Interaction with DNA" evidence="8">
    <location>
        <position position="99"/>
    </location>
</feature>
<comment type="similarity">
    <text evidence="8">Belongs to the type II topoisomerase GyrA/ParC subunit family. ParC type 2 subfamily.</text>
</comment>
<dbReference type="HOGENOM" id="CLU_002977_6_1_9"/>
<evidence type="ECO:0000313" key="12">
    <source>
        <dbReference type="EMBL" id="EKU94116.1"/>
    </source>
</evidence>
<dbReference type="GO" id="GO:0006265">
    <property type="term" value="P:DNA topological change"/>
    <property type="evidence" value="ECO:0007669"/>
    <property type="project" value="UniProtKB-UniRule"/>
</dbReference>
<dbReference type="PANTHER" id="PTHR43493">
    <property type="entry name" value="DNA GYRASE/TOPOISOMERASE SUBUNIT A"/>
    <property type="match status" value="1"/>
</dbReference>
<evidence type="ECO:0000256" key="6">
    <source>
        <dbReference type="ARBA" id="ARBA00023235"/>
    </source>
</evidence>
<keyword evidence="5 8" id="KW-0472">Membrane</keyword>